<dbReference type="EMBL" id="JALJZU010000002">
    <property type="protein sequence ID" value="MCP2007284.1"/>
    <property type="molecule type" value="Genomic_DNA"/>
</dbReference>
<keyword evidence="4 5" id="KW-0472">Membrane</keyword>
<gene>
    <name evidence="7" type="ORF">L1274_000977</name>
</gene>
<sequence>MNQLLAHLPVFAVNVGRLCVWLVLLSLVFVPLERWLAVRKAQLPRRALAINLGLYFLNSLLPAAILGALMSVVAVAAQALLPAAEPAAVGALPLLVKLPLSLLIAEIGFYWGHRLSHQLPWLWHFHSVHHQPEHLYFLINTHAHPLDMIVTRLFGMTPLYVLGLAGASAGGSATPALVIVIGTVWGFFIHSNLRVRLGPLESLIATPAFHHWHHTSVAPLDRNFASTLPFLDRVFGTWHLPQGWPLAYGIGGTAAGAAADAARATTEARQADCGDGSAETRRV</sequence>
<dbReference type="PANTHER" id="PTHR11863">
    <property type="entry name" value="STEROL DESATURASE"/>
    <property type="match status" value="1"/>
</dbReference>
<evidence type="ECO:0000256" key="4">
    <source>
        <dbReference type="ARBA" id="ARBA00023136"/>
    </source>
</evidence>
<feature type="transmembrane region" description="Helical" evidence="5">
    <location>
        <begin position="52"/>
        <end position="81"/>
    </location>
</feature>
<feature type="domain" description="Fatty acid hydroxylase" evidence="6">
    <location>
        <begin position="100"/>
        <end position="237"/>
    </location>
</feature>
<evidence type="ECO:0000259" key="6">
    <source>
        <dbReference type="Pfam" id="PF04116"/>
    </source>
</evidence>
<reference evidence="7" key="1">
    <citation type="submission" date="2022-03" db="EMBL/GenBank/DDBJ databases">
        <title>Genome Encyclopedia of Bacteria and Archaea VI: Functional Genomics of Type Strains.</title>
        <authorList>
            <person name="Whitman W."/>
        </authorList>
    </citation>
    <scope>NUCLEOTIDE SEQUENCE</scope>
    <source>
        <strain evidence="7">HSC-15S17</strain>
    </source>
</reference>
<dbReference type="RefSeq" id="WP_229225085.1">
    <property type="nucleotide sequence ID" value="NZ_JAHTGR010000016.1"/>
</dbReference>
<evidence type="ECO:0000256" key="3">
    <source>
        <dbReference type="ARBA" id="ARBA00022989"/>
    </source>
</evidence>
<proteinExistence type="predicted"/>
<keyword evidence="2 5" id="KW-0812">Transmembrane</keyword>
<evidence type="ECO:0000313" key="7">
    <source>
        <dbReference type="EMBL" id="MCP2007284.1"/>
    </source>
</evidence>
<dbReference type="Proteomes" id="UP001162889">
    <property type="component" value="Unassembled WGS sequence"/>
</dbReference>
<accession>A0ABT1GHF5</accession>
<keyword evidence="8" id="KW-1185">Reference proteome</keyword>
<feature type="transmembrane region" description="Helical" evidence="5">
    <location>
        <begin position="6"/>
        <end position="32"/>
    </location>
</feature>
<comment type="caution">
    <text evidence="7">The sequence shown here is derived from an EMBL/GenBank/DDBJ whole genome shotgun (WGS) entry which is preliminary data.</text>
</comment>
<evidence type="ECO:0000256" key="2">
    <source>
        <dbReference type="ARBA" id="ARBA00022692"/>
    </source>
</evidence>
<dbReference type="InterPro" id="IPR050307">
    <property type="entry name" value="Sterol_Desaturase_Related"/>
</dbReference>
<dbReference type="Pfam" id="PF04116">
    <property type="entry name" value="FA_hydroxylase"/>
    <property type="match status" value="1"/>
</dbReference>
<feature type="transmembrane region" description="Helical" evidence="5">
    <location>
        <begin position="87"/>
        <end position="111"/>
    </location>
</feature>
<comment type="subcellular location">
    <subcellularLocation>
        <location evidence="1">Membrane</location>
    </subcellularLocation>
</comment>
<protein>
    <submittedName>
        <fullName evidence="7">Sterol desaturase/sphingolipid hydroxylase (Fatty acid hydroxylase superfamily)</fullName>
    </submittedName>
</protein>
<feature type="transmembrane region" description="Helical" evidence="5">
    <location>
        <begin position="159"/>
        <end position="188"/>
    </location>
</feature>
<evidence type="ECO:0000256" key="1">
    <source>
        <dbReference type="ARBA" id="ARBA00004370"/>
    </source>
</evidence>
<organism evidence="7 8">
    <name type="scientific">Duganella violaceipulchra</name>
    <dbReference type="NCBI Taxonomy" id="2849652"/>
    <lineage>
        <taxon>Bacteria</taxon>
        <taxon>Pseudomonadati</taxon>
        <taxon>Pseudomonadota</taxon>
        <taxon>Betaproteobacteria</taxon>
        <taxon>Burkholderiales</taxon>
        <taxon>Oxalobacteraceae</taxon>
        <taxon>Telluria group</taxon>
        <taxon>Duganella</taxon>
    </lineage>
</organism>
<dbReference type="InterPro" id="IPR006694">
    <property type="entry name" value="Fatty_acid_hydroxylase"/>
</dbReference>
<name>A0ABT1GHF5_9BURK</name>
<evidence type="ECO:0000313" key="8">
    <source>
        <dbReference type="Proteomes" id="UP001162889"/>
    </source>
</evidence>
<keyword evidence="3 5" id="KW-1133">Transmembrane helix</keyword>
<evidence type="ECO:0000256" key="5">
    <source>
        <dbReference type="SAM" id="Phobius"/>
    </source>
</evidence>